<dbReference type="AlphaFoldDB" id="A0A7S1PRF6"/>
<dbReference type="PROSITE" id="PS51292">
    <property type="entry name" value="ZF_RING_CH"/>
    <property type="match status" value="1"/>
</dbReference>
<name>A0A7S1PRF6_ALECA</name>
<dbReference type="InterPro" id="IPR011016">
    <property type="entry name" value="Znf_RING-CH"/>
</dbReference>
<evidence type="ECO:0000259" key="7">
    <source>
        <dbReference type="PROSITE" id="PS50089"/>
    </source>
</evidence>
<proteinExistence type="predicted"/>
<evidence type="ECO:0000256" key="1">
    <source>
        <dbReference type="ARBA" id="ARBA00022723"/>
    </source>
</evidence>
<keyword evidence="6" id="KW-1133">Transmembrane helix</keyword>
<feature type="transmembrane region" description="Helical" evidence="6">
    <location>
        <begin position="153"/>
        <end position="176"/>
    </location>
</feature>
<feature type="transmembrane region" description="Helical" evidence="6">
    <location>
        <begin position="302"/>
        <end position="328"/>
    </location>
</feature>
<dbReference type="PANTHER" id="PTHR46347">
    <property type="entry name" value="RING/FYVE/PHD ZINC FINGER SUPERFAMILY PROTEIN"/>
    <property type="match status" value="1"/>
</dbReference>
<keyword evidence="6" id="KW-0472">Membrane</keyword>
<dbReference type="PANTHER" id="PTHR46347:SF1">
    <property type="entry name" value="RING_FYVE_PHD ZINC FINGER SUPERFAMILY PROTEIN"/>
    <property type="match status" value="1"/>
</dbReference>
<reference evidence="9" key="1">
    <citation type="submission" date="2021-01" db="EMBL/GenBank/DDBJ databases">
        <authorList>
            <person name="Corre E."/>
            <person name="Pelletier E."/>
            <person name="Niang G."/>
            <person name="Scheremetjew M."/>
            <person name="Finn R."/>
            <person name="Kale V."/>
            <person name="Holt S."/>
            <person name="Cochrane G."/>
            <person name="Meng A."/>
            <person name="Brown T."/>
            <person name="Cohen L."/>
        </authorList>
    </citation>
    <scope>NUCLEOTIDE SEQUENCE</scope>
    <source>
        <strain evidence="9">OF101</strain>
    </source>
</reference>
<keyword evidence="2 4" id="KW-0863">Zinc-finger</keyword>
<keyword evidence="3" id="KW-0862">Zinc</keyword>
<evidence type="ECO:0000259" key="8">
    <source>
        <dbReference type="PROSITE" id="PS51292"/>
    </source>
</evidence>
<gene>
    <name evidence="9" type="ORF">ACAT0790_LOCUS5852</name>
</gene>
<protein>
    <recommendedName>
        <fullName evidence="10">RING-CH-type domain-containing protein</fullName>
    </recommendedName>
</protein>
<organism evidence="9">
    <name type="scientific">Alexandrium catenella</name>
    <name type="common">Red tide dinoflagellate</name>
    <name type="synonym">Gonyaulax catenella</name>
    <dbReference type="NCBI Taxonomy" id="2925"/>
    <lineage>
        <taxon>Eukaryota</taxon>
        <taxon>Sar</taxon>
        <taxon>Alveolata</taxon>
        <taxon>Dinophyceae</taxon>
        <taxon>Gonyaulacales</taxon>
        <taxon>Pyrocystaceae</taxon>
        <taxon>Alexandrium</taxon>
    </lineage>
</organism>
<dbReference type="InterPro" id="IPR013083">
    <property type="entry name" value="Znf_RING/FYVE/PHD"/>
</dbReference>
<evidence type="ECO:0008006" key="10">
    <source>
        <dbReference type="Google" id="ProtNLM"/>
    </source>
</evidence>
<dbReference type="SUPFAM" id="SSF57850">
    <property type="entry name" value="RING/U-box"/>
    <property type="match status" value="1"/>
</dbReference>
<keyword evidence="6" id="KW-0812">Transmembrane</keyword>
<dbReference type="Pfam" id="PF12906">
    <property type="entry name" value="RINGv"/>
    <property type="match status" value="1"/>
</dbReference>
<dbReference type="PROSITE" id="PS50089">
    <property type="entry name" value="ZF_RING_2"/>
    <property type="match status" value="1"/>
</dbReference>
<evidence type="ECO:0000256" key="4">
    <source>
        <dbReference type="PROSITE-ProRule" id="PRU00175"/>
    </source>
</evidence>
<dbReference type="InterPro" id="IPR001841">
    <property type="entry name" value="Znf_RING"/>
</dbReference>
<accession>A0A7S1PRF6</accession>
<dbReference type="GO" id="GO:0008270">
    <property type="term" value="F:zinc ion binding"/>
    <property type="evidence" value="ECO:0007669"/>
    <property type="project" value="UniProtKB-KW"/>
</dbReference>
<feature type="region of interest" description="Disordered" evidence="5">
    <location>
        <begin position="1"/>
        <end position="20"/>
    </location>
</feature>
<dbReference type="SMART" id="SM00744">
    <property type="entry name" value="RINGv"/>
    <property type="match status" value="1"/>
</dbReference>
<keyword evidence="1" id="KW-0479">Metal-binding</keyword>
<feature type="transmembrane region" description="Helical" evidence="6">
    <location>
        <begin position="211"/>
        <end position="236"/>
    </location>
</feature>
<evidence type="ECO:0000256" key="5">
    <source>
        <dbReference type="SAM" id="MobiDB-lite"/>
    </source>
</evidence>
<sequence>MAGVGLGNDRDQPQPSAPASLDSGLAGCLLDAGASARHEASSPHGVGVSLTDRSLSQPIRGTTSLGAAPGDAQCRLCFEGEGGEFGELIAPCECIGTSLWVHRTCLNQWRYHGQTVNNEAMSHCPTCRFQYELYCTFDPEDQDRRKKKRCLRVFRDSFLMFWGMQGVLFLLALLLMEVDHGKYLLSLIRSTVDDTPRVAHPFGELFRHHLFLYWTAAFLLALFLLGLCTAVWMLAAQCFPAHCRRRREVEQRDFRYGRRAARCQDCESCCPWYIDPTLGDGCLPRGDCCHGTCCICEGEAGIVCLLVIAVALVVLGLFVALFLVSLALQRSGQRYLRVLHLKDVAERYAVRDRCAMATGEATEAAAPGQVQMPTSRVSAVTSDTEAIGNISQDEIQQKMREEIRLARGVLPSLQQ</sequence>
<evidence type="ECO:0000256" key="6">
    <source>
        <dbReference type="SAM" id="Phobius"/>
    </source>
</evidence>
<evidence type="ECO:0000256" key="3">
    <source>
        <dbReference type="ARBA" id="ARBA00022833"/>
    </source>
</evidence>
<dbReference type="Gene3D" id="3.30.40.10">
    <property type="entry name" value="Zinc/RING finger domain, C3HC4 (zinc finger)"/>
    <property type="match status" value="1"/>
</dbReference>
<feature type="domain" description="RING-type" evidence="7">
    <location>
        <begin position="74"/>
        <end position="128"/>
    </location>
</feature>
<evidence type="ECO:0000313" key="9">
    <source>
        <dbReference type="EMBL" id="CAD9097744.1"/>
    </source>
</evidence>
<evidence type="ECO:0000256" key="2">
    <source>
        <dbReference type="ARBA" id="ARBA00022771"/>
    </source>
</evidence>
<dbReference type="EMBL" id="HBGE01009825">
    <property type="protein sequence ID" value="CAD9097744.1"/>
    <property type="molecule type" value="Transcribed_RNA"/>
</dbReference>
<feature type="domain" description="RING-CH-type" evidence="8">
    <location>
        <begin position="66"/>
        <end position="134"/>
    </location>
</feature>